<dbReference type="EMBL" id="CP007536">
    <property type="protein sequence ID" value="AIC15780.1"/>
    <property type="molecule type" value="Genomic_DNA"/>
</dbReference>
<dbReference type="KEGG" id="nvn:NVIE_015340"/>
<dbReference type="GeneID" id="74946801"/>
<accession>A0A060HKJ7</accession>
<sequence length="55" mass="6461">MEDEVFKSRAIENAIGILQENKKKQNSKELDFVIDILQERKRQAKLEKEEKIGMA</sequence>
<dbReference type="HOGENOM" id="CLU_3021101_0_0_2"/>
<dbReference type="STRING" id="926571.NVIE_015340"/>
<protein>
    <submittedName>
        <fullName evidence="1">Uncharacterized protein</fullName>
    </submittedName>
</protein>
<organism evidence="1 2">
    <name type="scientific">Nitrososphaera viennensis EN76</name>
    <dbReference type="NCBI Taxonomy" id="926571"/>
    <lineage>
        <taxon>Archaea</taxon>
        <taxon>Nitrososphaerota</taxon>
        <taxon>Nitrososphaeria</taxon>
        <taxon>Nitrososphaerales</taxon>
        <taxon>Nitrososphaeraceae</taxon>
        <taxon>Nitrososphaera</taxon>
    </lineage>
</organism>
<gene>
    <name evidence="1" type="ORF">NVIE_015340</name>
</gene>
<evidence type="ECO:0000313" key="1">
    <source>
        <dbReference type="EMBL" id="AIC15780.1"/>
    </source>
</evidence>
<reference evidence="1 2" key="1">
    <citation type="journal article" date="2014" name="Int. J. Syst. Evol. Microbiol.">
        <title>Nitrososphaera viennensis gen. nov., sp. nov., an aerobic and mesophilic, ammonia-oxidizing archaeon from soil and a member of the archaeal phylum Thaumarchaeota.</title>
        <authorList>
            <person name="Stieglmeier M."/>
            <person name="Klingl A."/>
            <person name="Alves R.J."/>
            <person name="Rittmann S.K."/>
            <person name="Melcher M."/>
            <person name="Leisch N."/>
            <person name="Schleper C."/>
        </authorList>
    </citation>
    <scope>NUCLEOTIDE SEQUENCE [LARGE SCALE GENOMIC DNA]</scope>
    <source>
        <strain evidence="1">EN76</strain>
    </source>
</reference>
<proteinExistence type="predicted"/>
<dbReference type="Proteomes" id="UP000027093">
    <property type="component" value="Chromosome"/>
</dbReference>
<dbReference type="RefSeq" id="WP_158435135.1">
    <property type="nucleotide sequence ID" value="NZ_CP007536.1"/>
</dbReference>
<keyword evidence="2" id="KW-1185">Reference proteome</keyword>
<evidence type="ECO:0000313" key="2">
    <source>
        <dbReference type="Proteomes" id="UP000027093"/>
    </source>
</evidence>
<dbReference type="OrthoDB" id="373592at2157"/>
<name>A0A060HKJ7_9ARCH</name>
<dbReference type="AlphaFoldDB" id="A0A060HKJ7"/>